<dbReference type="Proteomes" id="UP000239156">
    <property type="component" value="Unassembled WGS sequence"/>
</dbReference>
<name>A0A2S4VJ98_9BASI</name>
<sequence length="1636" mass="186962">MRFLLKSALIVLPHLHFLSATWTSDPPFIASGSSEAPRQGLSQENEQDLNAQSGRFPQLLPLFRTTIDSPSEGNIYSHSEQTPRTLDLLGQTGAIGCNKRKSSVASTHDVEDVQAHQQARKKHHLDLNLPNSRVGDALSDSSGTLVSDGGLGRKRTSPDSSVQDAEPARKKQQLDLNLEPARSSDASAMGFARPEFQAGHSRGSSRPSAITSPPTNRILTIEGQQRMYHGKDTRAATSQVASGTVNMQPTGAIDTGFSSAQTQVPMKTSNEVQEASGTALMGHSPLEDMQKTQTSDLSYFDAGFWAWLSIIWNRVQDTGPNLGETSRGDAQMGAKCMEFAHLLWAFNWRTLDLMGATHRRPTYIKQQEEFLKWFLHFMWICRDPAQCLKIQGGYVHEKIMAALNCQEDSLLYRVYRQGVSKSPILVSTKQLMMNEAAAHVLTFYYKSTNLEKWRYLFEKDMNFPLKLAHFGARWTDRLVKRLPRDSTKKKPESLIPWRNPLNPNSPKYYSDKEQIKFAQFVTLIDPIDGANTDQHKIHKRFSLKDHDTRVWAWISRIGAQVMNDHLIDEQKSKSHQKSIGIIMTYLEEVVEQRSGKDGKMEFLHKYGKRIPVTLKRLLFHFWIINYAILEALGCYIPGRAFYDQQELARSFAEYFFSQGKNERFQLQEPDEKDGMDSLLLGLITTEQGQKVYTVKNSNHHDAGSSLITRDQIIMTQIVVHILGFYYKNGNYEKWTVLFGEDENMLNFLIKYRVKGFSMGKLNLYREKFLPNVRLLRAIPWGTRSEFSSGNLPDQARRLFKTKSKMAFERWMEEFHENRSDDIPSTSAARTSDNPLFASETSEAPIRRVFQNHCQGLETQSIWDSSLLAKTPIQADSLADGNEHCSHGGRTSRERELPFNLFGQAGSLTYESWPGALSIGAKKRPAPAPLVHDPQDDQSHQPARKKQQLDLNMEPVDSAGSSDESSMRPLRSSGMEIQTGHSGGSNHSTDTIASKFNDPLGIDSQPRSQDHLGPMEDVTAERSSQEAESLHKNIDTSNKLPSKWVDFASAPSDTSAPERTSIEAERAASTLPRNLLIRNDLETISNDSPSTSMGIKQTFDLSYFDYPFWAWISVIWSHVDDLVVAEMNHYFASSISRVMSACLLRDHLRNHDFSVGESSREVSQTSTEAIDFPRLLWAMNWRFLDLLGATQEATPYAEQQKAFLNWFIDFMLACKSPSRCSQITGDYLYQKIIRAFMFKEGPNVYRVFRKGVTTSAILVSTKQLLMNEAAIHVLTFYYKNTNSEKWEYLFLNDINFVPKLGNYGKRWPDRVVRKLQKGSPDEHKLIPWENPLKPTTTRYYADKRRLQVERYVTLLDPNTSRGTDEMKIDKHYESEDQNQMVWAWISRMKLQVGPEVFHPQPSTIANIKAYVKGLEKSLSQEEEIIFQFNFENNGHRILERLLHHIWFINGPILDAFGCSIPQEEFYKEQDLAQSFVDYFFSQGKAERFEVQGLDARSHMDKVDQLMVDLILLQENYAAYTIQNSNSSRSLSSIVSQEDLISTQIAATLLGFHYKNRNFEKWDLLFGEDEYWLQFLIRHRYRGFSLGKLSHYQYNHLPQVKLLNLIPWGKECEISSGNLSKHVRDYSRTNRRSNQLLG</sequence>
<feature type="compositionally biased region" description="Basic and acidic residues" evidence="1">
    <location>
        <begin position="1007"/>
        <end position="1031"/>
    </location>
</feature>
<feature type="signal peptide" evidence="2">
    <location>
        <begin position="1"/>
        <end position="20"/>
    </location>
</feature>
<evidence type="ECO:0000256" key="2">
    <source>
        <dbReference type="SAM" id="SignalP"/>
    </source>
</evidence>
<feature type="compositionally biased region" description="Polar residues" evidence="1">
    <location>
        <begin position="202"/>
        <end position="215"/>
    </location>
</feature>
<feature type="region of interest" description="Disordered" evidence="1">
    <location>
        <begin position="100"/>
        <end position="177"/>
    </location>
</feature>
<evidence type="ECO:0000313" key="3">
    <source>
        <dbReference type="EMBL" id="POW09626.1"/>
    </source>
</evidence>
<comment type="caution">
    <text evidence="3">The sequence shown here is derived from an EMBL/GenBank/DDBJ whole genome shotgun (WGS) entry which is preliminary data.</text>
</comment>
<organism evidence="3 4">
    <name type="scientific">Puccinia striiformis</name>
    <dbReference type="NCBI Taxonomy" id="27350"/>
    <lineage>
        <taxon>Eukaryota</taxon>
        <taxon>Fungi</taxon>
        <taxon>Dikarya</taxon>
        <taxon>Basidiomycota</taxon>
        <taxon>Pucciniomycotina</taxon>
        <taxon>Pucciniomycetes</taxon>
        <taxon>Pucciniales</taxon>
        <taxon>Pucciniaceae</taxon>
        <taxon>Puccinia</taxon>
    </lineage>
</organism>
<dbReference type="VEuPathDB" id="FungiDB:PSHT_15157"/>
<dbReference type="VEuPathDB" id="FungiDB:PSTT_06660"/>
<feature type="compositionally biased region" description="Polar residues" evidence="1">
    <location>
        <begin position="974"/>
        <end position="993"/>
    </location>
</feature>
<feature type="region of interest" description="Disordered" evidence="1">
    <location>
        <begin position="29"/>
        <end position="55"/>
    </location>
</feature>
<keyword evidence="4" id="KW-1185">Reference proteome</keyword>
<evidence type="ECO:0000313" key="4">
    <source>
        <dbReference type="Proteomes" id="UP000239156"/>
    </source>
</evidence>
<feature type="compositionally biased region" description="Polar residues" evidence="1">
    <location>
        <begin position="31"/>
        <end position="55"/>
    </location>
</feature>
<protein>
    <submittedName>
        <fullName evidence="3">Uncharacterized protein</fullName>
    </submittedName>
</protein>
<keyword evidence="2" id="KW-0732">Signal</keyword>
<accession>A0A2S4VJ98</accession>
<dbReference type="EMBL" id="PKSL01000053">
    <property type="protein sequence ID" value="POW09626.1"/>
    <property type="molecule type" value="Genomic_DNA"/>
</dbReference>
<feature type="region of interest" description="Disordered" evidence="1">
    <location>
        <begin position="196"/>
        <end position="215"/>
    </location>
</feature>
<dbReference type="VEuPathDB" id="FungiDB:PSHT_16343"/>
<feature type="region of interest" description="Disordered" evidence="1">
    <location>
        <begin position="918"/>
        <end position="1031"/>
    </location>
</feature>
<proteinExistence type="predicted"/>
<gene>
    <name evidence="3" type="ORF">PSTT_06660</name>
</gene>
<feature type="chain" id="PRO_5015485584" evidence="2">
    <location>
        <begin position="21"/>
        <end position="1636"/>
    </location>
</feature>
<reference evidence="3" key="1">
    <citation type="submission" date="2017-12" db="EMBL/GenBank/DDBJ databases">
        <title>Gene loss provides genomic basis for host adaptation in cereal stripe rust fungi.</title>
        <authorList>
            <person name="Xia C."/>
        </authorList>
    </citation>
    <scope>NUCLEOTIDE SEQUENCE [LARGE SCALE GENOMIC DNA]</scope>
    <source>
        <strain evidence="3">93-210</strain>
    </source>
</reference>
<evidence type="ECO:0000256" key="1">
    <source>
        <dbReference type="SAM" id="MobiDB-lite"/>
    </source>
</evidence>